<dbReference type="InterPro" id="IPR014746">
    <property type="entry name" value="Gln_synth/guanido_kin_cat_dom"/>
</dbReference>
<dbReference type="GO" id="GO:0004357">
    <property type="term" value="F:glutamate-cysteine ligase activity"/>
    <property type="evidence" value="ECO:0007669"/>
    <property type="project" value="UniProtKB-EC"/>
</dbReference>
<dbReference type="GO" id="GO:0042398">
    <property type="term" value="P:modified amino acid biosynthetic process"/>
    <property type="evidence" value="ECO:0007669"/>
    <property type="project" value="InterPro"/>
</dbReference>
<gene>
    <name evidence="2" type="ORF">C8E97_0844</name>
</gene>
<evidence type="ECO:0000256" key="1">
    <source>
        <dbReference type="ARBA" id="ARBA00048819"/>
    </source>
</evidence>
<keyword evidence="3" id="KW-1185">Reference proteome</keyword>
<dbReference type="Pfam" id="PF04107">
    <property type="entry name" value="GCS2"/>
    <property type="match status" value="1"/>
</dbReference>
<dbReference type="Gene3D" id="3.30.590.20">
    <property type="match status" value="1"/>
</dbReference>
<comment type="catalytic activity">
    <reaction evidence="1">
        <text>L-cysteine + L-glutamate + ATP = gamma-L-glutamyl-L-cysteine + ADP + phosphate + H(+)</text>
        <dbReference type="Rhea" id="RHEA:13285"/>
        <dbReference type="ChEBI" id="CHEBI:15378"/>
        <dbReference type="ChEBI" id="CHEBI:29985"/>
        <dbReference type="ChEBI" id="CHEBI:30616"/>
        <dbReference type="ChEBI" id="CHEBI:35235"/>
        <dbReference type="ChEBI" id="CHEBI:43474"/>
        <dbReference type="ChEBI" id="CHEBI:58173"/>
        <dbReference type="ChEBI" id="CHEBI:456216"/>
        <dbReference type="EC" id="6.3.2.2"/>
    </reaction>
</comment>
<dbReference type="PANTHER" id="PTHR36510:SF3">
    <property type="entry name" value="CONSERVED PROTEIN"/>
    <property type="match status" value="1"/>
</dbReference>
<evidence type="ECO:0000313" key="3">
    <source>
        <dbReference type="Proteomes" id="UP000282084"/>
    </source>
</evidence>
<dbReference type="EMBL" id="RBXO01000001">
    <property type="protein sequence ID" value="RKT52334.1"/>
    <property type="molecule type" value="Genomic_DNA"/>
</dbReference>
<name>A0A495VSX6_9PSEU</name>
<proteinExistence type="predicted"/>
<dbReference type="InterPro" id="IPR050141">
    <property type="entry name" value="GCL_type2/YbdK_subfam"/>
</dbReference>
<dbReference type="PIRSF" id="PIRSF012666">
    <property type="entry name" value="UCP012666"/>
    <property type="match status" value="1"/>
</dbReference>
<accession>A0A495VSX6</accession>
<keyword evidence="2" id="KW-0436">Ligase</keyword>
<comment type="caution">
    <text evidence="2">The sequence shown here is derived from an EMBL/GenBank/DDBJ whole genome shotgun (WGS) entry which is preliminary data.</text>
</comment>
<dbReference type="PANTHER" id="PTHR36510">
    <property type="entry name" value="GLUTAMATE--CYSTEINE LIGASE 2-RELATED"/>
    <property type="match status" value="1"/>
</dbReference>
<dbReference type="Proteomes" id="UP000282084">
    <property type="component" value="Unassembled WGS sequence"/>
</dbReference>
<sequence>MGSNVSSRTFTREDRQRYRERVQRCLDALGTMLAEDSFSFPRQQMGLEIELNLVYDDCRPAMANAEVLEKIGDPSFTLELGQHNLEVNVPPRELAGNETLDLEKELCDTLASADVKAHDAGTSIVMIGVLPTLRHEHFDRRWLSNSPRYGLLNDQILAARGEETVLSMEGSPMPGGSPAERLLSYAESIVPEAACTSVQLHLQVAPDDFAAHWNAAQALAGVQVAIAANSPFLLGKALWHETRIPLFLQATDTRTPELKNQGVRPRVWFGERWITSIFDLFEENVRYFPALLPETGDEDPLEVLDGGGTPSLTELRLHNGTVWRWNRPVYDVVDGVPHLRVENRVLPAGPTVLDTMANAAFFYGAQRALTTLERPLWTQMSFHAAEENLYAGSRHGMGAQLYWPGIGWVPPDELVLRRLLPLAHEGLQACGVSDSARERYLGVIEARCLSRRTGSQWQRETVALLESRGVDRQGALSAMLGQYVELMHGGEPVHTWPVGL</sequence>
<dbReference type="RefSeq" id="WP_121001810.1">
    <property type="nucleotide sequence ID" value="NZ_RBXO01000001.1"/>
</dbReference>
<dbReference type="AlphaFoldDB" id="A0A495VSX6"/>
<protein>
    <submittedName>
        <fullName evidence="2">Glutamate-cysteine ligase</fullName>
    </submittedName>
</protein>
<dbReference type="InterPro" id="IPR006336">
    <property type="entry name" value="GCS2"/>
</dbReference>
<organism evidence="2 3">
    <name type="scientific">Saccharothrix australiensis</name>
    <dbReference type="NCBI Taxonomy" id="2072"/>
    <lineage>
        <taxon>Bacteria</taxon>
        <taxon>Bacillati</taxon>
        <taxon>Actinomycetota</taxon>
        <taxon>Actinomycetes</taxon>
        <taxon>Pseudonocardiales</taxon>
        <taxon>Pseudonocardiaceae</taxon>
        <taxon>Saccharothrix</taxon>
    </lineage>
</organism>
<dbReference type="InterPro" id="IPR016602">
    <property type="entry name" value="UCP012666"/>
</dbReference>
<evidence type="ECO:0000313" key="2">
    <source>
        <dbReference type="EMBL" id="RKT52334.1"/>
    </source>
</evidence>
<dbReference type="SUPFAM" id="SSF55931">
    <property type="entry name" value="Glutamine synthetase/guanido kinase"/>
    <property type="match status" value="1"/>
</dbReference>
<reference evidence="2 3" key="1">
    <citation type="submission" date="2018-10" db="EMBL/GenBank/DDBJ databases">
        <title>Sequencing the genomes of 1000 actinobacteria strains.</title>
        <authorList>
            <person name="Klenk H.-P."/>
        </authorList>
    </citation>
    <scope>NUCLEOTIDE SEQUENCE [LARGE SCALE GENOMIC DNA]</scope>
    <source>
        <strain evidence="2 3">DSM 43800</strain>
    </source>
</reference>
<dbReference type="OrthoDB" id="240589at2"/>